<keyword evidence="5 6" id="KW-0472">Membrane</keyword>
<dbReference type="PANTHER" id="PTHR30086">
    <property type="entry name" value="ARGININE EXPORTER PROTEIN ARGO"/>
    <property type="match status" value="1"/>
</dbReference>
<dbReference type="PIRSF" id="PIRSF006324">
    <property type="entry name" value="LeuE"/>
    <property type="match status" value="1"/>
</dbReference>
<dbReference type="RefSeq" id="WP_126660597.1">
    <property type="nucleotide sequence ID" value="NZ_RYYR01000038.1"/>
</dbReference>
<dbReference type="AlphaFoldDB" id="A0A432L7H6"/>
<reference evidence="7 8" key="1">
    <citation type="submission" date="2018-12" db="EMBL/GenBank/DDBJ databases">
        <title>Lysinibacillus antri sp. nov., isolated from a cave soil.</title>
        <authorList>
            <person name="Narsing Rao M.P."/>
            <person name="Zhang H."/>
            <person name="Dong Z.-Y."/>
            <person name="Niu X.-K."/>
            <person name="Zhang K."/>
            <person name="Fang B.-Z."/>
            <person name="Kang Y.-Q."/>
            <person name="Xiao M."/>
            <person name="Li W.-J."/>
        </authorList>
    </citation>
    <scope>NUCLEOTIDE SEQUENCE [LARGE SCALE GENOMIC DNA]</scope>
    <source>
        <strain evidence="7 8">SYSU K30002</strain>
    </source>
</reference>
<keyword evidence="2" id="KW-1003">Cell membrane</keyword>
<evidence type="ECO:0000256" key="2">
    <source>
        <dbReference type="ARBA" id="ARBA00022475"/>
    </source>
</evidence>
<dbReference type="InterPro" id="IPR001123">
    <property type="entry name" value="LeuE-type"/>
</dbReference>
<keyword evidence="8" id="KW-1185">Reference proteome</keyword>
<comment type="subcellular location">
    <subcellularLocation>
        <location evidence="1">Cell membrane</location>
        <topology evidence="1">Multi-pass membrane protein</topology>
    </subcellularLocation>
</comment>
<evidence type="ECO:0000313" key="8">
    <source>
        <dbReference type="Proteomes" id="UP000287910"/>
    </source>
</evidence>
<name>A0A432L7H6_9BACI</name>
<organism evidence="7 8">
    <name type="scientific">Lysinibacillus antri</name>
    <dbReference type="NCBI Taxonomy" id="2498145"/>
    <lineage>
        <taxon>Bacteria</taxon>
        <taxon>Bacillati</taxon>
        <taxon>Bacillota</taxon>
        <taxon>Bacilli</taxon>
        <taxon>Bacillales</taxon>
        <taxon>Bacillaceae</taxon>
        <taxon>Lysinibacillus</taxon>
    </lineage>
</organism>
<dbReference type="EMBL" id="RYYR01000038">
    <property type="protein sequence ID" value="RUL47443.1"/>
    <property type="molecule type" value="Genomic_DNA"/>
</dbReference>
<evidence type="ECO:0000256" key="5">
    <source>
        <dbReference type="ARBA" id="ARBA00023136"/>
    </source>
</evidence>
<dbReference type="Proteomes" id="UP000287910">
    <property type="component" value="Unassembled WGS sequence"/>
</dbReference>
<keyword evidence="3 6" id="KW-0812">Transmembrane</keyword>
<gene>
    <name evidence="7" type="ORF">EK386_18165</name>
</gene>
<dbReference type="Pfam" id="PF01810">
    <property type="entry name" value="LysE"/>
    <property type="match status" value="1"/>
</dbReference>
<feature type="transmembrane region" description="Helical" evidence="6">
    <location>
        <begin position="35"/>
        <end position="61"/>
    </location>
</feature>
<proteinExistence type="predicted"/>
<comment type="caution">
    <text evidence="7">The sequence shown here is derived from an EMBL/GenBank/DDBJ whole genome shotgun (WGS) entry which is preliminary data.</text>
</comment>
<feature type="transmembrane region" description="Helical" evidence="6">
    <location>
        <begin position="115"/>
        <end position="134"/>
    </location>
</feature>
<feature type="transmembrane region" description="Helical" evidence="6">
    <location>
        <begin position="68"/>
        <end position="87"/>
    </location>
</feature>
<evidence type="ECO:0000256" key="4">
    <source>
        <dbReference type="ARBA" id="ARBA00022989"/>
    </source>
</evidence>
<dbReference type="GO" id="GO:0015171">
    <property type="term" value="F:amino acid transmembrane transporter activity"/>
    <property type="evidence" value="ECO:0007669"/>
    <property type="project" value="TreeGrafter"/>
</dbReference>
<protein>
    <submittedName>
        <fullName evidence="7">LysE family translocator</fullName>
    </submittedName>
</protein>
<dbReference type="PANTHER" id="PTHR30086:SF20">
    <property type="entry name" value="ARGININE EXPORTER PROTEIN ARGO-RELATED"/>
    <property type="match status" value="1"/>
</dbReference>
<evidence type="ECO:0000256" key="1">
    <source>
        <dbReference type="ARBA" id="ARBA00004651"/>
    </source>
</evidence>
<evidence type="ECO:0000256" key="3">
    <source>
        <dbReference type="ARBA" id="ARBA00022692"/>
    </source>
</evidence>
<evidence type="ECO:0000313" key="7">
    <source>
        <dbReference type="EMBL" id="RUL47443.1"/>
    </source>
</evidence>
<evidence type="ECO:0000256" key="6">
    <source>
        <dbReference type="SAM" id="Phobius"/>
    </source>
</evidence>
<dbReference type="GO" id="GO:0005886">
    <property type="term" value="C:plasma membrane"/>
    <property type="evidence" value="ECO:0007669"/>
    <property type="project" value="UniProtKB-SubCell"/>
</dbReference>
<accession>A0A432L7H6</accession>
<feature type="transmembrane region" description="Helical" evidence="6">
    <location>
        <begin position="146"/>
        <end position="167"/>
    </location>
</feature>
<keyword evidence="4 6" id="KW-1133">Transmembrane helix</keyword>
<sequence>MLTFILMTLFVVMSPGVDTALITKRTLANGKKDGLWMALGIATGSLGHTVAATLGLSALILQSAIAFGILKWIGAIYLIYLGVQSFLVRKEKEVISEEKGVKQGSAFKEGLLSNLLNPKVAIFFITFLPQFVTVKEYAMMQLFLMGSCYAILSILWFVCYVFCLYTIREWLLSPTVQNYMEKLTGIVLIGFGIKLLFTQNES</sequence>